<dbReference type="Pfam" id="PF07575">
    <property type="entry name" value="Nucleopor_Nup85"/>
    <property type="match status" value="1"/>
</dbReference>
<dbReference type="GO" id="GO:0045893">
    <property type="term" value="P:positive regulation of DNA-templated transcription"/>
    <property type="evidence" value="ECO:0007669"/>
    <property type="project" value="TreeGrafter"/>
</dbReference>
<feature type="compositionally biased region" description="Low complexity" evidence="10">
    <location>
        <begin position="52"/>
        <end position="63"/>
    </location>
</feature>
<evidence type="ECO:0000256" key="7">
    <source>
        <dbReference type="ARBA" id="ARBA00023132"/>
    </source>
</evidence>
<keyword evidence="7 9" id="KW-0906">Nuclear pore complex</keyword>
<dbReference type="Proteomes" id="UP001163105">
    <property type="component" value="Unassembled WGS sequence"/>
</dbReference>
<evidence type="ECO:0000256" key="10">
    <source>
        <dbReference type="SAM" id="MobiDB-lite"/>
    </source>
</evidence>
<sequence length="1089" mass="120385">MAHRFIVESSPPGSPDANAAPSTPDRRSYNATGFSFLADNPSTTPAGPPPSSTASFTPAGAPSESYLGSSIMRGVGGTGSKPFGFGAQSQSSGRNLFGRNDTSASLGRSLRGARQPSGLSRQFTADEDDIEEDEDEDEDEDASGEELPPHPGSLFLRSSRPRTQEDIQDIDAAMDQIIERDIDAEGEEYDEDEELESEEEASEEASEEGDMFLNMRHDDRPYGQPVIGEGDDLLLFNTPAAKDRVRKEAEDIFRRSSARLGGSVREFQFASIAREFYSNQEPAHLTETPGLILKTEDLVCRLYDEGVGTVDDAEKMDNSLANITCRLVKLWNDYVEDLPQPEGEDFVTIGPGSQAEPFEKAAYVAHLVLRMHHTRFEEDTESEKTPPLPEILFDWLQSSHNLYPDQVREINRYKPSPACHSLYWQTLRCALLRGDVSGASQLLRNAGWEHVRRGTRGEAAYTGIALDNIRRFANTTSDMLEQCPGMRSDWDIWNSSWTLFRVQARGSLDRLTLFAEGRDSLGAGSGLPGAESMSTMARKASSQIPWDVYENLQVVYGIVLGNQESIMDTAQDWCEATIGLFGWWDDGQRKNLRASFGASASRFTSAADYFDRLSSAFHTVLQSDMNPNTMNPVEVAIASAFEGNVNAIIGCLRMWSLPIATSVAEVASLGQWLPPTQMSKPLPMDTLDMDDLALLGVVPPSTDDIEGIKDTTMVLYARELAGIEHLSSQRDGWEIAIQVLGRMDETQKSEETVGELLRDLLSTLDEHSSQTVDKMWRILNDLGMVIFAEETAETFADILSKESHRYGEALWYYAMSHRTDRVRDVLNLLMSYSLVQSTAYPTEKDLDEDLKNLLRKRTETLEKRAQQDIEAAQLLGRMLSGYATLRKFYELRDSAGQETSPSKALTLKKQAAFALVAVISSADDNIRGGLYDETREAVVSEDFLLALLGEATVFVRQSPTLISLEQIDILLKAIEDIQTVGSRVYETCDDFFSLVLSSGQGLKGSTPADLMKKSTSSLSGSSYVMSGSSMLVSHLHKSVAGAKVQRGWDWRKGWLANTKGEDVLRKLRLGLSQDLSALWLAEADGVAVF</sequence>
<feature type="region of interest" description="Disordered" evidence="10">
    <location>
        <begin position="1"/>
        <end position="168"/>
    </location>
</feature>
<dbReference type="GO" id="GO:0017056">
    <property type="term" value="F:structural constituent of nuclear pore"/>
    <property type="evidence" value="ECO:0007669"/>
    <property type="project" value="TreeGrafter"/>
</dbReference>
<dbReference type="GO" id="GO:0031080">
    <property type="term" value="C:nuclear pore outer ring"/>
    <property type="evidence" value="ECO:0007669"/>
    <property type="project" value="TreeGrafter"/>
</dbReference>
<evidence type="ECO:0000313" key="12">
    <source>
        <dbReference type="Proteomes" id="UP001163105"/>
    </source>
</evidence>
<comment type="function">
    <text evidence="9">Functions as a component of the nuclear pore complex (NPC).</text>
</comment>
<proteinExistence type="inferred from homology"/>
<reference evidence="11" key="1">
    <citation type="submission" date="2023-01" db="EMBL/GenBank/DDBJ databases">
        <title>The growth and conidiation of Purpureocillium lavendulum are regulated by nitrogen source and histone H3K14 acetylation.</title>
        <authorList>
            <person name="Tang P."/>
            <person name="Han J."/>
            <person name="Zhang C."/>
            <person name="Tang P."/>
            <person name="Qi F."/>
            <person name="Zhang K."/>
            <person name="Liang L."/>
        </authorList>
    </citation>
    <scope>NUCLEOTIDE SEQUENCE</scope>
    <source>
        <strain evidence="11">YMF1.00683</strain>
    </source>
</reference>
<comment type="similarity">
    <text evidence="2 9">Belongs to the nucleoporin Nup85 family.</text>
</comment>
<keyword evidence="4 9" id="KW-0509">mRNA transport</keyword>
<evidence type="ECO:0000256" key="2">
    <source>
        <dbReference type="ARBA" id="ARBA00005573"/>
    </source>
</evidence>
<keyword evidence="3 9" id="KW-0813">Transport</keyword>
<dbReference type="GO" id="GO:0006606">
    <property type="term" value="P:protein import into nucleus"/>
    <property type="evidence" value="ECO:0007669"/>
    <property type="project" value="TreeGrafter"/>
</dbReference>
<evidence type="ECO:0000313" key="11">
    <source>
        <dbReference type="EMBL" id="KAJ6443305.1"/>
    </source>
</evidence>
<evidence type="ECO:0000256" key="4">
    <source>
        <dbReference type="ARBA" id="ARBA00022816"/>
    </source>
</evidence>
<name>A0AB34FVF1_9HYPO</name>
<organism evidence="11 12">
    <name type="scientific">Purpureocillium lavendulum</name>
    <dbReference type="NCBI Taxonomy" id="1247861"/>
    <lineage>
        <taxon>Eukaryota</taxon>
        <taxon>Fungi</taxon>
        <taxon>Dikarya</taxon>
        <taxon>Ascomycota</taxon>
        <taxon>Pezizomycotina</taxon>
        <taxon>Sordariomycetes</taxon>
        <taxon>Hypocreomycetidae</taxon>
        <taxon>Hypocreales</taxon>
        <taxon>Ophiocordycipitaceae</taxon>
        <taxon>Purpureocillium</taxon>
    </lineage>
</organism>
<comment type="caution">
    <text evidence="11">The sequence shown here is derived from an EMBL/GenBank/DDBJ whole genome shotgun (WGS) entry which is preliminary data.</text>
</comment>
<keyword evidence="9" id="KW-0472">Membrane</keyword>
<evidence type="ECO:0000256" key="1">
    <source>
        <dbReference type="ARBA" id="ARBA00004567"/>
    </source>
</evidence>
<accession>A0AB34FVF1</accession>
<evidence type="ECO:0000256" key="6">
    <source>
        <dbReference type="ARBA" id="ARBA00023010"/>
    </source>
</evidence>
<evidence type="ECO:0000256" key="5">
    <source>
        <dbReference type="ARBA" id="ARBA00022927"/>
    </source>
</evidence>
<dbReference type="EMBL" id="JAQHRD010000003">
    <property type="protein sequence ID" value="KAJ6443305.1"/>
    <property type="molecule type" value="Genomic_DNA"/>
</dbReference>
<evidence type="ECO:0000256" key="3">
    <source>
        <dbReference type="ARBA" id="ARBA00022448"/>
    </source>
</evidence>
<dbReference type="PANTHER" id="PTHR13373:SF21">
    <property type="entry name" value="NUCLEAR PORE COMPLEX PROTEIN NUP85"/>
    <property type="match status" value="1"/>
</dbReference>
<comment type="subcellular location">
    <subcellularLocation>
        <location evidence="1 9">Nucleus</location>
        <location evidence="1 9">Nuclear pore complex</location>
    </subcellularLocation>
</comment>
<dbReference type="AlphaFoldDB" id="A0AB34FVF1"/>
<comment type="subunit">
    <text evidence="9">Component of the nuclear pore complex (NPC).</text>
</comment>
<evidence type="ECO:0000256" key="9">
    <source>
        <dbReference type="RuleBase" id="RU365073"/>
    </source>
</evidence>
<gene>
    <name evidence="11" type="ORF">O9K51_04484</name>
</gene>
<evidence type="ECO:0000256" key="8">
    <source>
        <dbReference type="ARBA" id="ARBA00023242"/>
    </source>
</evidence>
<dbReference type="GO" id="GO:0031965">
    <property type="term" value="C:nuclear membrane"/>
    <property type="evidence" value="ECO:0007669"/>
    <property type="project" value="UniProtKB-UniRule"/>
</dbReference>
<dbReference type="InterPro" id="IPR011502">
    <property type="entry name" value="Nucleoporin_Nup85"/>
</dbReference>
<keyword evidence="5 9" id="KW-0653">Protein transport</keyword>
<feature type="compositionally biased region" description="Acidic residues" evidence="10">
    <location>
        <begin position="125"/>
        <end position="144"/>
    </location>
</feature>
<keyword evidence="6 9" id="KW-0811">Translocation</keyword>
<feature type="region of interest" description="Disordered" evidence="10">
    <location>
        <begin position="185"/>
        <end position="209"/>
    </location>
</feature>
<dbReference type="PANTHER" id="PTHR13373">
    <property type="entry name" value="FROUNT PROTEIN-RELATED"/>
    <property type="match status" value="1"/>
</dbReference>
<keyword evidence="8 9" id="KW-0539">Nucleus</keyword>
<keyword evidence="12" id="KW-1185">Reference proteome</keyword>
<protein>
    <recommendedName>
        <fullName evidence="9">Nuclear pore complex protein Nup85</fullName>
    </recommendedName>
</protein>
<feature type="compositionally biased region" description="Polar residues" evidence="10">
    <location>
        <begin position="87"/>
        <end position="106"/>
    </location>
</feature>
<dbReference type="GO" id="GO:0006406">
    <property type="term" value="P:mRNA export from nucleus"/>
    <property type="evidence" value="ECO:0007669"/>
    <property type="project" value="TreeGrafter"/>
</dbReference>